<dbReference type="KEGG" id="pact:CA264_10560"/>
<sequence>MAHPHRQNICATCGTRYASAKTAESTCPICLDDRQYVGNGGQKWLSYDELAKGRGIRTNKLQTDLYELKITPAFAIGQKAHLVLSKSGNVLWDCIPYLDEPTATYIRSLGGIQAIAISHPHYYSLMAEWATAFDCPVYLHAHDKAWIQDESRHIRLWSGKELALWDGMKVVHVGGHFPGSTVLHLPRHGQGTLLTGDSIYVVRDRKHVSFMYSYPNLVPLPQQAIRLIHERIHPLEFDTIHAAFEGQVIATGAKGAFERSVKRYLGIYQR</sequence>
<keyword evidence="2" id="KW-0378">Hydrolase</keyword>
<feature type="domain" description="Metallo-beta-lactamase" evidence="1">
    <location>
        <begin position="77"/>
        <end position="229"/>
    </location>
</feature>
<dbReference type="GO" id="GO:0016787">
    <property type="term" value="F:hydrolase activity"/>
    <property type="evidence" value="ECO:0007669"/>
    <property type="project" value="UniProtKB-KW"/>
</dbReference>
<evidence type="ECO:0000313" key="3">
    <source>
        <dbReference type="Proteomes" id="UP000266292"/>
    </source>
</evidence>
<protein>
    <submittedName>
        <fullName evidence="2">MBL fold metallo-hydrolase</fullName>
    </submittedName>
</protein>
<dbReference type="PANTHER" id="PTHR36839">
    <property type="entry name" value="METALLO-BETA-LACTAMASE FAMILY PROTEIN (AFU_ORTHOLOGUE AFUA_5G12770)"/>
    <property type="match status" value="1"/>
</dbReference>
<proteinExistence type="predicted"/>
<dbReference type="PANTHER" id="PTHR36839:SF1">
    <property type="entry name" value="METALLO-BETA-LACTAMASE FAMILY PROTEIN (AFU_ORTHOLOGUE AFUA_5G12770)"/>
    <property type="match status" value="1"/>
</dbReference>
<dbReference type="Proteomes" id="UP000266292">
    <property type="component" value="Chromosome"/>
</dbReference>
<organism evidence="2 3">
    <name type="scientific">Pontibacter actiniarum</name>
    <dbReference type="NCBI Taxonomy" id="323450"/>
    <lineage>
        <taxon>Bacteria</taxon>
        <taxon>Pseudomonadati</taxon>
        <taxon>Bacteroidota</taxon>
        <taxon>Cytophagia</taxon>
        <taxon>Cytophagales</taxon>
        <taxon>Hymenobacteraceae</taxon>
        <taxon>Pontibacter</taxon>
    </lineage>
</organism>
<gene>
    <name evidence="2" type="ORF">CA264_10560</name>
</gene>
<dbReference type="STRING" id="709015.GCA_000472485_02131"/>
<accession>A0A1X9YYF7</accession>
<dbReference type="EMBL" id="CP021235">
    <property type="protein sequence ID" value="ARS37811.1"/>
    <property type="molecule type" value="Genomic_DNA"/>
</dbReference>
<dbReference type="InterPro" id="IPR036866">
    <property type="entry name" value="RibonucZ/Hydroxyglut_hydro"/>
</dbReference>
<reference evidence="3" key="1">
    <citation type="submission" date="2017-05" db="EMBL/GenBank/DDBJ databases">
        <authorList>
            <person name="Ray J."/>
            <person name="Price M."/>
            <person name="Deutschbauer A."/>
        </authorList>
    </citation>
    <scope>NUCLEOTIDE SEQUENCE [LARGE SCALE GENOMIC DNA]</scope>
    <source>
        <strain evidence="3">DSM 19842</strain>
    </source>
</reference>
<keyword evidence="3" id="KW-1185">Reference proteome</keyword>
<dbReference type="AlphaFoldDB" id="A0A1X9YYF7"/>
<dbReference type="InterPro" id="IPR001279">
    <property type="entry name" value="Metallo-B-lactamas"/>
</dbReference>
<dbReference type="Pfam" id="PF00753">
    <property type="entry name" value="Lactamase_B"/>
    <property type="match status" value="1"/>
</dbReference>
<dbReference type="Gene3D" id="3.60.15.10">
    <property type="entry name" value="Ribonuclease Z/Hydroxyacylglutathione hydrolase-like"/>
    <property type="match status" value="1"/>
</dbReference>
<name>A0A1X9YYF7_9BACT</name>
<dbReference type="SUPFAM" id="SSF56281">
    <property type="entry name" value="Metallo-hydrolase/oxidoreductase"/>
    <property type="match status" value="1"/>
</dbReference>
<dbReference type="SMART" id="SM00849">
    <property type="entry name" value="Lactamase_B"/>
    <property type="match status" value="1"/>
</dbReference>
<evidence type="ECO:0000259" key="1">
    <source>
        <dbReference type="SMART" id="SM00849"/>
    </source>
</evidence>
<evidence type="ECO:0000313" key="2">
    <source>
        <dbReference type="EMBL" id="ARS37811.1"/>
    </source>
</evidence>